<dbReference type="EMBL" id="OX465083">
    <property type="protein sequence ID" value="CAI9295426.1"/>
    <property type="molecule type" value="Genomic_DNA"/>
</dbReference>
<accession>A0AA35ZNK9</accession>
<feature type="region of interest" description="Disordered" evidence="1">
    <location>
        <begin position="99"/>
        <end position="120"/>
    </location>
</feature>
<feature type="region of interest" description="Disordered" evidence="1">
    <location>
        <begin position="1"/>
        <end position="42"/>
    </location>
</feature>
<feature type="compositionally biased region" description="Basic and acidic residues" evidence="1">
    <location>
        <begin position="33"/>
        <end position="42"/>
    </location>
</feature>
<gene>
    <name evidence="2" type="ORF">LSALG_LOCUS34367</name>
</gene>
<keyword evidence="3" id="KW-1185">Reference proteome</keyword>
<organism evidence="2 3">
    <name type="scientific">Lactuca saligna</name>
    <name type="common">Willowleaf lettuce</name>
    <dbReference type="NCBI Taxonomy" id="75948"/>
    <lineage>
        <taxon>Eukaryota</taxon>
        <taxon>Viridiplantae</taxon>
        <taxon>Streptophyta</taxon>
        <taxon>Embryophyta</taxon>
        <taxon>Tracheophyta</taxon>
        <taxon>Spermatophyta</taxon>
        <taxon>Magnoliopsida</taxon>
        <taxon>eudicotyledons</taxon>
        <taxon>Gunneridae</taxon>
        <taxon>Pentapetalae</taxon>
        <taxon>asterids</taxon>
        <taxon>campanulids</taxon>
        <taxon>Asterales</taxon>
        <taxon>Asteraceae</taxon>
        <taxon>Cichorioideae</taxon>
        <taxon>Cichorieae</taxon>
        <taxon>Lactucinae</taxon>
        <taxon>Lactuca</taxon>
    </lineage>
</organism>
<name>A0AA35ZNK9_LACSI</name>
<proteinExistence type="predicted"/>
<sequence length="348" mass="39524">MDQDFESPIVEQEVFPSEGAQASGSSFEAPELDISKGKSKQPESEFVDVALLQNMENSFKDSKTSKLQENLCGLTSLFFDPKQHLHQKFGNNFQPLSAEGEQISASSSSPVNPTSQPPSERLVRHATDANLDTFLSSSPASAQERRLGRNIQTKMLVTKHSNQNAPENLDRIEKDKQIEYYEKKDDFLSWIKLDIFELIHAAFHNPTNDPMAWSFKSFLEDKAKNNFEGMKTASSFTKNAKDIIDHHTRKTMVNVMWSPTKQAKRIPLRKRLPEGTLDSMQFWGYDDAIAPVVIKLKKNQYRIVDPKDLLRLCECDIRNLSKFQIDIENELFEAAAKAFTGMVATIIE</sequence>
<evidence type="ECO:0000313" key="3">
    <source>
        <dbReference type="Proteomes" id="UP001177003"/>
    </source>
</evidence>
<feature type="compositionally biased region" description="Low complexity" evidence="1">
    <location>
        <begin position="104"/>
        <end position="119"/>
    </location>
</feature>
<dbReference type="Proteomes" id="UP001177003">
    <property type="component" value="Chromosome 7"/>
</dbReference>
<reference evidence="2" key="1">
    <citation type="submission" date="2023-04" db="EMBL/GenBank/DDBJ databases">
        <authorList>
            <person name="Vijverberg K."/>
            <person name="Xiong W."/>
            <person name="Schranz E."/>
        </authorList>
    </citation>
    <scope>NUCLEOTIDE SEQUENCE</scope>
</reference>
<dbReference type="AlphaFoldDB" id="A0AA35ZNK9"/>
<evidence type="ECO:0000313" key="2">
    <source>
        <dbReference type="EMBL" id="CAI9295426.1"/>
    </source>
</evidence>
<protein>
    <submittedName>
        <fullName evidence="2">Uncharacterized protein</fullName>
    </submittedName>
</protein>
<evidence type="ECO:0000256" key="1">
    <source>
        <dbReference type="SAM" id="MobiDB-lite"/>
    </source>
</evidence>